<dbReference type="RefSeq" id="XP_026695002.1">
    <property type="nucleotide sequence ID" value="XM_026839201.1"/>
</dbReference>
<organism evidence="7 8">
    <name type="scientific">Ciona intestinalis</name>
    <name type="common">Transparent sea squirt</name>
    <name type="synonym">Ascidia intestinalis</name>
    <dbReference type="NCBI Taxonomy" id="7719"/>
    <lineage>
        <taxon>Eukaryota</taxon>
        <taxon>Metazoa</taxon>
        <taxon>Chordata</taxon>
        <taxon>Tunicata</taxon>
        <taxon>Ascidiacea</taxon>
        <taxon>Phlebobranchia</taxon>
        <taxon>Cionidae</taxon>
        <taxon>Ciona</taxon>
    </lineage>
</organism>
<dbReference type="HOGENOM" id="CLU_032828_1_1_1"/>
<dbReference type="PANTHER" id="PTHR22911:SF6">
    <property type="entry name" value="SOLUTE CARRIER FAMILY 35 MEMBER G1"/>
    <property type="match status" value="1"/>
</dbReference>
<gene>
    <name evidence="7" type="primary">LOC100187116</name>
</gene>
<reference evidence="8" key="1">
    <citation type="journal article" date="2002" name="Science">
        <title>The draft genome of Ciona intestinalis: insights into chordate and vertebrate origins.</title>
        <authorList>
            <person name="Dehal P."/>
            <person name="Satou Y."/>
            <person name="Campbell R.K."/>
            <person name="Chapman J."/>
            <person name="Degnan B."/>
            <person name="De Tomaso A."/>
            <person name="Davidson B."/>
            <person name="Di Gregorio A."/>
            <person name="Gelpke M."/>
            <person name="Goodstein D.M."/>
            <person name="Harafuji N."/>
            <person name="Hastings K.E."/>
            <person name="Ho I."/>
            <person name="Hotta K."/>
            <person name="Huang W."/>
            <person name="Kawashima T."/>
            <person name="Lemaire P."/>
            <person name="Martinez D."/>
            <person name="Meinertzhagen I.A."/>
            <person name="Necula S."/>
            <person name="Nonaka M."/>
            <person name="Putnam N."/>
            <person name="Rash S."/>
            <person name="Saiga H."/>
            <person name="Satake M."/>
            <person name="Terry A."/>
            <person name="Yamada L."/>
            <person name="Wang H.G."/>
            <person name="Awazu S."/>
            <person name="Azumi K."/>
            <person name="Boore J."/>
            <person name="Branno M."/>
            <person name="Chin-Bow S."/>
            <person name="DeSantis R."/>
            <person name="Doyle S."/>
            <person name="Francino P."/>
            <person name="Keys D.N."/>
            <person name="Haga S."/>
            <person name="Hayashi H."/>
            <person name="Hino K."/>
            <person name="Imai K.S."/>
            <person name="Inaba K."/>
            <person name="Kano S."/>
            <person name="Kobayashi K."/>
            <person name="Kobayashi M."/>
            <person name="Lee B.I."/>
            <person name="Makabe K.W."/>
            <person name="Manohar C."/>
            <person name="Matassi G."/>
            <person name="Medina M."/>
            <person name="Mochizuki Y."/>
            <person name="Mount S."/>
            <person name="Morishita T."/>
            <person name="Miura S."/>
            <person name="Nakayama A."/>
            <person name="Nishizaka S."/>
            <person name="Nomoto H."/>
            <person name="Ohta F."/>
            <person name="Oishi K."/>
            <person name="Rigoutsos I."/>
            <person name="Sano M."/>
            <person name="Sasaki A."/>
            <person name="Sasakura Y."/>
            <person name="Shoguchi E."/>
            <person name="Shin-i T."/>
            <person name="Spagnuolo A."/>
            <person name="Stainier D."/>
            <person name="Suzuki M.M."/>
            <person name="Tassy O."/>
            <person name="Takatori N."/>
            <person name="Tokuoka M."/>
            <person name="Yagi K."/>
            <person name="Yoshizaki F."/>
            <person name="Wada S."/>
            <person name="Zhang C."/>
            <person name="Hyatt P.D."/>
            <person name="Larimer F."/>
            <person name="Detter C."/>
            <person name="Doggett N."/>
            <person name="Glavina T."/>
            <person name="Hawkins T."/>
            <person name="Richardson P."/>
            <person name="Lucas S."/>
            <person name="Kohara Y."/>
            <person name="Levine M."/>
            <person name="Satoh N."/>
            <person name="Rokhsar D.S."/>
        </authorList>
    </citation>
    <scope>NUCLEOTIDE SEQUENCE [LARGE SCALE GENOMIC DNA]</scope>
</reference>
<keyword evidence="4 5" id="KW-0472">Membrane</keyword>
<feature type="transmembrane region" description="Helical" evidence="5">
    <location>
        <begin position="184"/>
        <end position="205"/>
    </location>
</feature>
<keyword evidence="3 5" id="KW-1133">Transmembrane helix</keyword>
<dbReference type="AlphaFoldDB" id="H2XQW6"/>
<dbReference type="Ensembl" id="ENSCINT00000034514.1">
    <property type="protein sequence ID" value="ENSCINP00000032050.1"/>
    <property type="gene ID" value="ENSCING00000019941.1"/>
</dbReference>
<dbReference type="Proteomes" id="UP000008144">
    <property type="component" value="Unassembled WGS sequence"/>
</dbReference>
<evidence type="ECO:0000256" key="5">
    <source>
        <dbReference type="SAM" id="Phobius"/>
    </source>
</evidence>
<feature type="transmembrane region" description="Helical" evidence="5">
    <location>
        <begin position="158"/>
        <end position="177"/>
    </location>
</feature>
<evidence type="ECO:0000313" key="8">
    <source>
        <dbReference type="Proteomes" id="UP000008144"/>
    </source>
</evidence>
<feature type="transmembrane region" description="Helical" evidence="5">
    <location>
        <begin position="217"/>
        <end position="236"/>
    </location>
</feature>
<dbReference type="GeneID" id="100187116"/>
<reference evidence="7" key="2">
    <citation type="submission" date="2025-08" db="UniProtKB">
        <authorList>
            <consortium name="Ensembl"/>
        </authorList>
    </citation>
    <scope>IDENTIFICATION</scope>
</reference>
<evidence type="ECO:0000256" key="2">
    <source>
        <dbReference type="ARBA" id="ARBA00022692"/>
    </source>
</evidence>
<dbReference type="KEGG" id="cin:100187116"/>
<reference evidence="7" key="3">
    <citation type="submission" date="2025-09" db="UniProtKB">
        <authorList>
            <consortium name="Ensembl"/>
        </authorList>
    </citation>
    <scope>IDENTIFICATION</scope>
</reference>
<feature type="domain" description="EamA" evidence="6">
    <location>
        <begin position="9"/>
        <end position="138"/>
    </location>
</feature>
<accession>A0A1W2W6R1</accession>
<dbReference type="Pfam" id="PF00892">
    <property type="entry name" value="EamA"/>
    <property type="match status" value="1"/>
</dbReference>
<dbReference type="SUPFAM" id="SSF103481">
    <property type="entry name" value="Multidrug resistance efflux transporter EmrE"/>
    <property type="match status" value="1"/>
</dbReference>
<dbReference type="PANTHER" id="PTHR22911">
    <property type="entry name" value="ACYL-MALONYL CONDENSING ENZYME-RELATED"/>
    <property type="match status" value="1"/>
</dbReference>
<proteinExistence type="predicted"/>
<dbReference type="InterPro" id="IPR000620">
    <property type="entry name" value="EamA_dom"/>
</dbReference>
<keyword evidence="2 5" id="KW-0812">Transmembrane</keyword>
<dbReference type="InterPro" id="IPR037185">
    <property type="entry name" value="EmrE-like"/>
</dbReference>
<evidence type="ECO:0000256" key="4">
    <source>
        <dbReference type="ARBA" id="ARBA00023136"/>
    </source>
</evidence>
<evidence type="ECO:0000256" key="3">
    <source>
        <dbReference type="ARBA" id="ARBA00022989"/>
    </source>
</evidence>
<sequence>MPYCNFGTILAFVCTALSPAYIFFAAKCVEMSRMEISLVVFIGNYMFNLPHQSYSLYTEKPIPWNDMKYLILVGTISACAVITYYVAMDYLYVSDLIALGNAHAVPTLLLSYIILKEKSGVLEVLVAFVSLGGVVLIARPAFLFGGTAASNTRSQDRMLGVFIAMLATLCFSGTLVLSRKIKSVSASSVLTCAALQGAVICYIYIKLTAGKFSMPCFHDFIFAMLAAGASYTCRILMFASLHFELPSIVSVILSGQVLTGFIYDTMLLNTVPYATSYIGGVLIMLGTAGSIIAKSWKPSCKSISCKR</sequence>
<dbReference type="GO" id="GO:0016020">
    <property type="term" value="C:membrane"/>
    <property type="evidence" value="ECO:0000318"/>
    <property type="project" value="GO_Central"/>
</dbReference>
<comment type="subcellular location">
    <subcellularLocation>
        <location evidence="1">Membrane</location>
        <topology evidence="1">Multi-pass membrane protein</topology>
    </subcellularLocation>
</comment>
<feature type="transmembrane region" description="Helical" evidence="5">
    <location>
        <begin position="69"/>
        <end position="87"/>
    </location>
</feature>
<evidence type="ECO:0000313" key="7">
    <source>
        <dbReference type="Ensembl" id="ENSCINP00000032050.1"/>
    </source>
</evidence>
<name>H2XQW6_CIOIN</name>
<keyword evidence="8" id="KW-1185">Reference proteome</keyword>
<accession>H2XQW6</accession>
<feature type="transmembrane region" description="Helical" evidence="5">
    <location>
        <begin position="121"/>
        <end position="138"/>
    </location>
</feature>
<evidence type="ECO:0000259" key="6">
    <source>
        <dbReference type="Pfam" id="PF00892"/>
    </source>
</evidence>
<feature type="transmembrane region" description="Helical" evidence="5">
    <location>
        <begin position="93"/>
        <end position="114"/>
    </location>
</feature>
<dbReference type="OMA" id="FRWHECG"/>
<dbReference type="GeneTree" id="ENSGT00940000153249"/>
<feature type="transmembrane region" description="Helical" evidence="5">
    <location>
        <begin position="243"/>
        <end position="263"/>
    </location>
</feature>
<dbReference type="OrthoDB" id="306876at2759"/>
<feature type="transmembrane region" description="Helical" evidence="5">
    <location>
        <begin position="275"/>
        <end position="293"/>
    </location>
</feature>
<dbReference type="InParanoid" id="H2XQW6"/>
<evidence type="ECO:0000256" key="1">
    <source>
        <dbReference type="ARBA" id="ARBA00004141"/>
    </source>
</evidence>
<protein>
    <submittedName>
        <fullName evidence="7">Solute carrier family 35 member G1-like</fullName>
    </submittedName>
</protein>